<sequence>MNDVTVKIRVKSPPCEIWKIWSNFSEAPLWDTDVSHCELAGLFQPGTRGQCILKNGLRMPLTIEAVTLHESYRNTAKLLWINLEFDHRMHRLSPQETEVIHSAKICGPLSFLYRGPLRKMLTAVMATALDNLRALAEQRTNALTHPEHELSATYLERV</sequence>
<organism evidence="1 2">
    <name type="scientific">Pseudomonas gessardii</name>
    <dbReference type="NCBI Taxonomy" id="78544"/>
    <lineage>
        <taxon>Bacteria</taxon>
        <taxon>Pseudomonadati</taxon>
        <taxon>Pseudomonadota</taxon>
        <taxon>Gammaproteobacteria</taxon>
        <taxon>Pseudomonadales</taxon>
        <taxon>Pseudomonadaceae</taxon>
        <taxon>Pseudomonas</taxon>
    </lineage>
</organism>
<dbReference type="Pfam" id="PF10604">
    <property type="entry name" value="Polyketide_cyc2"/>
    <property type="match status" value="1"/>
</dbReference>
<dbReference type="Gene3D" id="3.30.530.20">
    <property type="match status" value="1"/>
</dbReference>
<evidence type="ECO:0000313" key="2">
    <source>
        <dbReference type="Proteomes" id="UP000542111"/>
    </source>
</evidence>
<dbReference type="InterPro" id="IPR023393">
    <property type="entry name" value="START-like_dom_sf"/>
</dbReference>
<accession>A0A7Y1MR54</accession>
<comment type="caution">
    <text evidence="1">The sequence shown here is derived from an EMBL/GenBank/DDBJ whole genome shotgun (WGS) entry which is preliminary data.</text>
</comment>
<dbReference type="AlphaFoldDB" id="A0A7Y1MR54"/>
<dbReference type="Proteomes" id="UP000542111">
    <property type="component" value="Unassembled WGS sequence"/>
</dbReference>
<reference evidence="1 2" key="1">
    <citation type="journal article" date="2020" name="Front. Microbiol.">
        <title>Genetic Organization of the aprX-lipA2 Operon Affects the Proteolytic Potential of Pseudomonas Species in Milk.</title>
        <authorList>
            <person name="Maier C."/>
            <person name="Huptas C."/>
            <person name="von Neubeck M."/>
            <person name="Scherer S."/>
            <person name="Wenning M."/>
            <person name="Lucking G."/>
        </authorList>
    </citation>
    <scope>NUCLEOTIDE SEQUENCE [LARGE SCALE GENOMIC DNA]</scope>
    <source>
        <strain evidence="1 2">G4779</strain>
    </source>
</reference>
<evidence type="ECO:0000313" key="1">
    <source>
        <dbReference type="EMBL" id="NNA96846.1"/>
    </source>
</evidence>
<dbReference type="InterPro" id="IPR019587">
    <property type="entry name" value="Polyketide_cyclase/dehydratase"/>
</dbReference>
<dbReference type="RefSeq" id="WP_076961089.1">
    <property type="nucleotide sequence ID" value="NZ_CBCRYT010000033.1"/>
</dbReference>
<name>A0A7Y1MR54_9PSED</name>
<dbReference type="SUPFAM" id="SSF55961">
    <property type="entry name" value="Bet v1-like"/>
    <property type="match status" value="1"/>
</dbReference>
<dbReference type="EMBL" id="JAAQYP010000026">
    <property type="protein sequence ID" value="NNA96846.1"/>
    <property type="molecule type" value="Genomic_DNA"/>
</dbReference>
<gene>
    <name evidence="1" type="ORF">HBO33_16865</name>
</gene>
<proteinExistence type="predicted"/>
<protein>
    <submittedName>
        <fullName evidence="1">Polyketide cyclase</fullName>
    </submittedName>
</protein>